<evidence type="ECO:0000256" key="12">
    <source>
        <dbReference type="ARBA" id="ARBA00023012"/>
    </source>
</evidence>
<dbReference type="Pfam" id="PF00672">
    <property type="entry name" value="HAMP"/>
    <property type="match status" value="1"/>
</dbReference>
<proteinExistence type="predicted"/>
<reference evidence="18" key="1">
    <citation type="journal article" date="2019" name="Int. J. Syst. Evol. Microbiol.">
        <title>The Global Catalogue of Microorganisms (GCM) 10K type strain sequencing project: providing services to taxonomists for standard genome sequencing and annotation.</title>
        <authorList>
            <consortium name="The Broad Institute Genomics Platform"/>
            <consortium name="The Broad Institute Genome Sequencing Center for Infectious Disease"/>
            <person name="Wu L."/>
            <person name="Ma J."/>
        </authorList>
    </citation>
    <scope>NUCLEOTIDE SEQUENCE [LARGE SCALE GENOMIC DNA]</scope>
    <source>
        <strain evidence="18">KCTC 33676</strain>
    </source>
</reference>
<dbReference type="Pfam" id="PF06580">
    <property type="entry name" value="His_kinase"/>
    <property type="match status" value="1"/>
</dbReference>
<keyword evidence="4" id="KW-1003">Cell membrane</keyword>
<evidence type="ECO:0000256" key="5">
    <source>
        <dbReference type="ARBA" id="ARBA00022553"/>
    </source>
</evidence>
<comment type="caution">
    <text evidence="17">The sequence shown here is derived from an EMBL/GenBank/DDBJ whole genome shotgun (WGS) entry which is preliminary data.</text>
</comment>
<evidence type="ECO:0000256" key="9">
    <source>
        <dbReference type="ARBA" id="ARBA00022777"/>
    </source>
</evidence>
<feature type="domain" description="HAMP" evidence="16">
    <location>
        <begin position="319"/>
        <end position="371"/>
    </location>
</feature>
<dbReference type="SUPFAM" id="SSF55874">
    <property type="entry name" value="ATPase domain of HSP90 chaperone/DNA topoisomerase II/histidine kinase"/>
    <property type="match status" value="1"/>
</dbReference>
<comment type="subcellular location">
    <subcellularLocation>
        <location evidence="2">Cell membrane</location>
        <topology evidence="2">Multi-pass membrane protein</topology>
    </subcellularLocation>
</comment>
<dbReference type="InterPro" id="IPR003660">
    <property type="entry name" value="HAMP_dom"/>
</dbReference>
<dbReference type="CDD" id="cd06225">
    <property type="entry name" value="HAMP"/>
    <property type="match status" value="1"/>
</dbReference>
<evidence type="ECO:0000256" key="6">
    <source>
        <dbReference type="ARBA" id="ARBA00022679"/>
    </source>
</evidence>
<evidence type="ECO:0000256" key="2">
    <source>
        <dbReference type="ARBA" id="ARBA00004651"/>
    </source>
</evidence>
<dbReference type="InterPro" id="IPR003594">
    <property type="entry name" value="HATPase_dom"/>
</dbReference>
<comment type="catalytic activity">
    <reaction evidence="1">
        <text>ATP + protein L-histidine = ADP + protein N-phospho-L-histidine.</text>
        <dbReference type="EC" id="2.7.13.3"/>
    </reaction>
</comment>
<dbReference type="PANTHER" id="PTHR34220">
    <property type="entry name" value="SENSOR HISTIDINE KINASE YPDA"/>
    <property type="match status" value="1"/>
</dbReference>
<dbReference type="Gene3D" id="3.30.450.20">
    <property type="entry name" value="PAS domain"/>
    <property type="match status" value="2"/>
</dbReference>
<keyword evidence="10" id="KW-0067">ATP-binding</keyword>
<dbReference type="GO" id="GO:0004673">
    <property type="term" value="F:protein histidine kinase activity"/>
    <property type="evidence" value="ECO:0007669"/>
    <property type="project" value="UniProtKB-EC"/>
</dbReference>
<dbReference type="EMBL" id="JBHUMM010000010">
    <property type="protein sequence ID" value="MFD2671362.1"/>
    <property type="molecule type" value="Genomic_DNA"/>
</dbReference>
<organism evidence="17 18">
    <name type="scientific">Marinicrinis sediminis</name>
    <dbReference type="NCBI Taxonomy" id="1652465"/>
    <lineage>
        <taxon>Bacteria</taxon>
        <taxon>Bacillati</taxon>
        <taxon>Bacillota</taxon>
        <taxon>Bacilli</taxon>
        <taxon>Bacillales</taxon>
        <taxon>Paenibacillaceae</taxon>
    </lineage>
</organism>
<evidence type="ECO:0000256" key="13">
    <source>
        <dbReference type="ARBA" id="ARBA00023136"/>
    </source>
</evidence>
<name>A0ABW5R8Q2_9BACL</name>
<dbReference type="SUPFAM" id="SSF158472">
    <property type="entry name" value="HAMP domain-like"/>
    <property type="match status" value="1"/>
</dbReference>
<dbReference type="InterPro" id="IPR005467">
    <property type="entry name" value="His_kinase_dom"/>
</dbReference>
<feature type="transmembrane region" description="Helical" evidence="14">
    <location>
        <begin position="301"/>
        <end position="323"/>
    </location>
</feature>
<evidence type="ECO:0000259" key="16">
    <source>
        <dbReference type="PROSITE" id="PS50885"/>
    </source>
</evidence>
<keyword evidence="11 14" id="KW-1133">Transmembrane helix</keyword>
<evidence type="ECO:0000256" key="1">
    <source>
        <dbReference type="ARBA" id="ARBA00000085"/>
    </source>
</evidence>
<dbReference type="SMART" id="SM00304">
    <property type="entry name" value="HAMP"/>
    <property type="match status" value="1"/>
</dbReference>
<dbReference type="PROSITE" id="PS50109">
    <property type="entry name" value="HIS_KIN"/>
    <property type="match status" value="1"/>
</dbReference>
<sequence length="602" mass="69491">MNFLRNSIRNKLIVLLLAATILPMVTSMIFTYVYTKESIKDDSIRENTVLINQTRSNIENHLNSVNLASLSVYNNLSADRGLYRILETGTAYWGAENDLHIHLTNVSNSVKETHQVYLYASKADRSYLVINNLSKKDTGNKLPPHISLTEPTVEATHLSHTYQFPVFPYNETHWVYTLHRPIFRTPTKQVLGVLSMDIKLDRIDELAKDLYVPGEEELYILDENQTVIYAHNKQMQGKQMVAGWTDRLSAMSEPFGHFEWEEGMNVYSQIENEFADWTIVKRIPFNMLYQDARELTKINSYIISIFLIVVVLGTLVISIRFTAPIKKLIKSINQIQSGKLQADIDTSSKDEIGTLARRMKTMMQTINNLILREYRLELANKTNQLKALQAQINPHFLNNALQSIGTLALQRQAPDIYKLVSSLGRMMHYNMNTNESIVPLEKELEYVKAYLGLQQHRFAENLSITYEIEPSTRAIRVPKMILQPIVENIFKHAFTQQTMKDAHIDITSRVEADKLYLEVADNGSGMPEEKRRRMQEQLDELDEQDMSGGSIGLWNVLFRLRLVFEEETRMILEPRLQGLTVILEIPLKKGVPYLYDRDRNET</sequence>
<dbReference type="Pfam" id="PF02518">
    <property type="entry name" value="HATPase_c"/>
    <property type="match status" value="1"/>
</dbReference>
<protein>
    <recommendedName>
        <fullName evidence="3">histidine kinase</fullName>
        <ecNumber evidence="3">2.7.13.3</ecNumber>
    </recommendedName>
</protein>
<evidence type="ECO:0000256" key="10">
    <source>
        <dbReference type="ARBA" id="ARBA00022840"/>
    </source>
</evidence>
<evidence type="ECO:0000259" key="15">
    <source>
        <dbReference type="PROSITE" id="PS50109"/>
    </source>
</evidence>
<dbReference type="Proteomes" id="UP001597497">
    <property type="component" value="Unassembled WGS sequence"/>
</dbReference>
<feature type="domain" description="Histidine kinase" evidence="15">
    <location>
        <begin position="369"/>
        <end position="589"/>
    </location>
</feature>
<evidence type="ECO:0000313" key="18">
    <source>
        <dbReference type="Proteomes" id="UP001597497"/>
    </source>
</evidence>
<keyword evidence="9 17" id="KW-0418">Kinase</keyword>
<accession>A0ABW5R8Q2</accession>
<keyword evidence="5" id="KW-0597">Phosphoprotein</keyword>
<keyword evidence="8" id="KW-0547">Nucleotide-binding</keyword>
<dbReference type="EC" id="2.7.13.3" evidence="3"/>
<keyword evidence="6 17" id="KW-0808">Transferase</keyword>
<dbReference type="Gene3D" id="3.30.565.10">
    <property type="entry name" value="Histidine kinase-like ATPase, C-terminal domain"/>
    <property type="match status" value="1"/>
</dbReference>
<evidence type="ECO:0000256" key="7">
    <source>
        <dbReference type="ARBA" id="ARBA00022692"/>
    </source>
</evidence>
<evidence type="ECO:0000256" key="8">
    <source>
        <dbReference type="ARBA" id="ARBA00022741"/>
    </source>
</evidence>
<dbReference type="InterPro" id="IPR010559">
    <property type="entry name" value="Sig_transdc_His_kin_internal"/>
</dbReference>
<keyword evidence="13 14" id="KW-0472">Membrane</keyword>
<gene>
    <name evidence="17" type="ORF">ACFSUC_07055</name>
</gene>
<dbReference type="RefSeq" id="WP_379928818.1">
    <property type="nucleotide sequence ID" value="NZ_JBHUMM010000010.1"/>
</dbReference>
<evidence type="ECO:0000313" key="17">
    <source>
        <dbReference type="EMBL" id="MFD2671362.1"/>
    </source>
</evidence>
<dbReference type="InterPro" id="IPR050640">
    <property type="entry name" value="Bact_2-comp_sensor_kinase"/>
</dbReference>
<feature type="transmembrane region" description="Helical" evidence="14">
    <location>
        <begin position="12"/>
        <end position="34"/>
    </location>
</feature>
<dbReference type="Gene3D" id="6.10.340.10">
    <property type="match status" value="1"/>
</dbReference>
<keyword evidence="12" id="KW-0902">Two-component regulatory system</keyword>
<dbReference type="InterPro" id="IPR036890">
    <property type="entry name" value="HATPase_C_sf"/>
</dbReference>
<evidence type="ECO:0000256" key="14">
    <source>
        <dbReference type="SAM" id="Phobius"/>
    </source>
</evidence>
<dbReference type="PROSITE" id="PS50885">
    <property type="entry name" value="HAMP"/>
    <property type="match status" value="1"/>
</dbReference>
<keyword evidence="7 14" id="KW-0812">Transmembrane</keyword>
<dbReference type="PANTHER" id="PTHR34220:SF11">
    <property type="entry name" value="SENSOR PROTEIN KINASE HPTS"/>
    <property type="match status" value="1"/>
</dbReference>
<evidence type="ECO:0000256" key="11">
    <source>
        <dbReference type="ARBA" id="ARBA00022989"/>
    </source>
</evidence>
<evidence type="ECO:0000256" key="3">
    <source>
        <dbReference type="ARBA" id="ARBA00012438"/>
    </source>
</evidence>
<keyword evidence="18" id="KW-1185">Reference proteome</keyword>
<evidence type="ECO:0000256" key="4">
    <source>
        <dbReference type="ARBA" id="ARBA00022475"/>
    </source>
</evidence>